<dbReference type="Proteomes" id="UP001239680">
    <property type="component" value="Unassembled WGS sequence"/>
</dbReference>
<accession>A0ABU0VYA1</accession>
<dbReference type="PANTHER" id="PTHR42646:SF2">
    <property type="entry name" value="5'-3' EXONUCLEASE FAMILY PROTEIN"/>
    <property type="match status" value="1"/>
</dbReference>
<dbReference type="InterPro" id="IPR002421">
    <property type="entry name" value="5-3_exonuclease"/>
</dbReference>
<evidence type="ECO:0000259" key="3">
    <source>
        <dbReference type="SMART" id="SM00475"/>
    </source>
</evidence>
<evidence type="ECO:0000256" key="1">
    <source>
        <dbReference type="ARBA" id="ARBA00022722"/>
    </source>
</evidence>
<keyword evidence="1" id="KW-0540">Nuclease</keyword>
<keyword evidence="2" id="KW-0378">Hydrolase</keyword>
<proteinExistence type="predicted"/>
<protein>
    <recommendedName>
        <fullName evidence="3">5'-3' exonuclease domain-containing protein</fullName>
    </recommendedName>
</protein>
<sequence>MAKITAFIDADILLYRAASFCDDEFDGEPMRDVRQAMTMFDMLLKKWLKDVEKAVKLDDYFLVVSKGRTFRKDLYPEYKANRKDIKPHPVLFPLKDEVMELQATIWEDDMEADDLIGIRVTEDPSMRLAVSADKDFATLPCQLFTPASHGKTQGSLTSYNEDEANWNWLIQAMTGDTIDNYKGIPGVGPKKAAKVIPAPAPLDVMWPAVERAFIDAKMTKDDALTMARLARILRHGDYNFETKETKLWTPSR</sequence>
<comment type="caution">
    <text evidence="4">The sequence shown here is derived from an EMBL/GenBank/DDBJ whole genome shotgun (WGS) entry which is preliminary data.</text>
</comment>
<evidence type="ECO:0000313" key="5">
    <source>
        <dbReference type="Proteomes" id="UP001239680"/>
    </source>
</evidence>
<dbReference type="RefSeq" id="WP_306680430.1">
    <property type="nucleotide sequence ID" value="NZ_JAVDBT010000008.1"/>
</dbReference>
<dbReference type="PANTHER" id="PTHR42646">
    <property type="entry name" value="FLAP ENDONUCLEASE XNI"/>
    <property type="match status" value="1"/>
</dbReference>
<evidence type="ECO:0000256" key="2">
    <source>
        <dbReference type="ARBA" id="ARBA00022801"/>
    </source>
</evidence>
<feature type="domain" description="5'-3' exonuclease" evidence="3">
    <location>
        <begin position="2"/>
        <end position="248"/>
    </location>
</feature>
<dbReference type="InterPro" id="IPR038969">
    <property type="entry name" value="FEN"/>
</dbReference>
<dbReference type="Pfam" id="PF02739">
    <property type="entry name" value="5_3_exonuc_N"/>
    <property type="match status" value="1"/>
</dbReference>
<dbReference type="EMBL" id="JAVDBT010000008">
    <property type="protein sequence ID" value="MDQ2066721.1"/>
    <property type="molecule type" value="Genomic_DNA"/>
</dbReference>
<name>A0ABU0VYA1_9RHOB</name>
<dbReference type="InterPro" id="IPR029060">
    <property type="entry name" value="PIN-like_dom_sf"/>
</dbReference>
<keyword evidence="5" id="KW-1185">Reference proteome</keyword>
<reference evidence="4 5" key="1">
    <citation type="submission" date="2023-08" db="EMBL/GenBank/DDBJ databases">
        <title>Characterization of two Paracoccaceae strains isolated from Phycosphere and proposal of Xinfangfangia lacusdiani sp. nov.</title>
        <authorList>
            <person name="Deng Y."/>
            <person name="Zhang Y.Q."/>
        </authorList>
    </citation>
    <scope>NUCLEOTIDE SEQUENCE [LARGE SCALE GENOMIC DNA]</scope>
    <source>
        <strain evidence="4 5">CPCC 101601</strain>
    </source>
</reference>
<dbReference type="SUPFAM" id="SSF88723">
    <property type="entry name" value="PIN domain-like"/>
    <property type="match status" value="1"/>
</dbReference>
<gene>
    <name evidence="4" type="ORF">Q9295_10060</name>
</gene>
<organism evidence="4 5">
    <name type="scientific">Pseudogemmobacter lacusdianii</name>
    <dbReference type="NCBI Taxonomy" id="3069608"/>
    <lineage>
        <taxon>Bacteria</taxon>
        <taxon>Pseudomonadati</taxon>
        <taxon>Pseudomonadota</taxon>
        <taxon>Alphaproteobacteria</taxon>
        <taxon>Rhodobacterales</taxon>
        <taxon>Paracoccaceae</taxon>
        <taxon>Pseudogemmobacter</taxon>
    </lineage>
</organism>
<dbReference type="SMART" id="SM00475">
    <property type="entry name" value="53EXOc"/>
    <property type="match status" value="1"/>
</dbReference>
<dbReference type="InterPro" id="IPR036279">
    <property type="entry name" value="5-3_exonuclease_C_sf"/>
</dbReference>
<dbReference type="SUPFAM" id="SSF47807">
    <property type="entry name" value="5' to 3' exonuclease, C-terminal subdomain"/>
    <property type="match status" value="1"/>
</dbReference>
<dbReference type="InterPro" id="IPR020046">
    <property type="entry name" value="5-3_exonucl_a-hlix_arch_N"/>
</dbReference>
<dbReference type="Gene3D" id="1.10.150.20">
    <property type="entry name" value="5' to 3' exonuclease, C-terminal subdomain"/>
    <property type="match status" value="1"/>
</dbReference>
<dbReference type="Gene3D" id="3.40.50.1010">
    <property type="entry name" value="5'-nuclease"/>
    <property type="match status" value="1"/>
</dbReference>
<evidence type="ECO:0000313" key="4">
    <source>
        <dbReference type="EMBL" id="MDQ2066721.1"/>
    </source>
</evidence>